<dbReference type="AlphaFoldDB" id="A0A1I1CFB1"/>
<dbReference type="Proteomes" id="UP000198790">
    <property type="component" value="Unassembled WGS sequence"/>
</dbReference>
<dbReference type="RefSeq" id="WP_175499766.1">
    <property type="nucleotide sequence ID" value="NZ_FOKK01000030.1"/>
</dbReference>
<dbReference type="Pfam" id="PF13970">
    <property type="entry name" value="DUF4221"/>
    <property type="match status" value="1"/>
</dbReference>
<organism evidence="1 2">
    <name type="scientific">Algoriphagus aquimarinus</name>
    <dbReference type="NCBI Taxonomy" id="237018"/>
    <lineage>
        <taxon>Bacteria</taxon>
        <taxon>Pseudomonadati</taxon>
        <taxon>Bacteroidota</taxon>
        <taxon>Cytophagia</taxon>
        <taxon>Cytophagales</taxon>
        <taxon>Cyclobacteriaceae</taxon>
        <taxon>Algoriphagus</taxon>
    </lineage>
</organism>
<reference evidence="1 2" key="1">
    <citation type="submission" date="2016-10" db="EMBL/GenBank/DDBJ databases">
        <authorList>
            <person name="de Groot N.N."/>
        </authorList>
    </citation>
    <scope>NUCLEOTIDE SEQUENCE [LARGE SCALE GENOMIC DNA]</scope>
    <source>
        <strain evidence="1 2">DSM 23399</strain>
    </source>
</reference>
<keyword evidence="2" id="KW-1185">Reference proteome</keyword>
<name>A0A1I1CFB1_9BACT</name>
<dbReference type="InterPro" id="IPR025316">
    <property type="entry name" value="DUF4221"/>
</dbReference>
<accession>A0A1I1CFB1</accession>
<dbReference type="EMBL" id="FOKK01000030">
    <property type="protein sequence ID" value="SFB60696.1"/>
    <property type="molecule type" value="Genomic_DNA"/>
</dbReference>
<evidence type="ECO:0000313" key="1">
    <source>
        <dbReference type="EMBL" id="SFB60696.1"/>
    </source>
</evidence>
<gene>
    <name evidence="1" type="ORF">SAMN04489723_1308</name>
</gene>
<dbReference type="STRING" id="237018.SAMN04489723_1308"/>
<dbReference type="PROSITE" id="PS51257">
    <property type="entry name" value="PROKAR_LIPOPROTEIN"/>
    <property type="match status" value="1"/>
</dbReference>
<protein>
    <recommendedName>
        <fullName evidence="3">DUF4221 domain-containing protein</fullName>
    </recommendedName>
</protein>
<evidence type="ECO:0008006" key="3">
    <source>
        <dbReference type="Google" id="ProtNLM"/>
    </source>
</evidence>
<dbReference type="SUPFAM" id="SSF63825">
    <property type="entry name" value="YWTD domain"/>
    <property type="match status" value="1"/>
</dbReference>
<proteinExistence type="predicted"/>
<sequence>MNKDILLILAIALAGCSSGESSKSETDNFQFSYTIDTVMVDAGEHLFFVKTNFGFSDVDAENKLLYNLNIIDHNVEVIDLEELNLKEVIQYQEEGPDGMGGGFVMKINQTPDGQTILYDITGIKRMDAEGHKLGEVKLDPKEWKGDELKAGESVNLSSLSTKDGKIFYGLFGTQGPIAETEGLVILNTADQTRKLIRTDFLDFLKDFMIEMEMNGRTMRMGEQTRLNLINDQLLISTSAKNAIWKYDIQTDSLTEKTYESTLTSNIKKGNFPRQTSSREDLNSARAEKSKEVTFGDVIYDKDRMIFWRFSKEMDRLAANDSIVYKTILTAFDEELNQLGEERISGNYITDLSPYLVDGQFWHFLNLEDEVAFIRLKPNFEND</sequence>
<evidence type="ECO:0000313" key="2">
    <source>
        <dbReference type="Proteomes" id="UP000198790"/>
    </source>
</evidence>